<dbReference type="OrthoDB" id="1434596at2759"/>
<dbReference type="InterPro" id="IPR005162">
    <property type="entry name" value="Retrotrans_gag_dom"/>
</dbReference>
<feature type="region of interest" description="Disordered" evidence="1">
    <location>
        <begin position="151"/>
        <end position="176"/>
    </location>
</feature>
<comment type="caution">
    <text evidence="3">The sequence shown here is derived from an EMBL/GenBank/DDBJ whole genome shotgun (WGS) entry which is preliminary data.</text>
</comment>
<feature type="domain" description="Retrotransposon gag" evidence="2">
    <location>
        <begin position="55"/>
        <end position="139"/>
    </location>
</feature>
<protein>
    <recommendedName>
        <fullName evidence="2">Retrotransposon gag domain-containing protein</fullName>
    </recommendedName>
</protein>
<dbReference type="Pfam" id="PF03732">
    <property type="entry name" value="Retrotrans_gag"/>
    <property type="match status" value="1"/>
</dbReference>
<dbReference type="Proteomes" id="UP000037035">
    <property type="component" value="Unassembled WGS sequence"/>
</dbReference>
<gene>
    <name evidence="3" type="ORF">VP01_10273g1</name>
</gene>
<evidence type="ECO:0000259" key="2">
    <source>
        <dbReference type="Pfam" id="PF03732"/>
    </source>
</evidence>
<dbReference type="AlphaFoldDB" id="A0A0L6VUR5"/>
<keyword evidence="4" id="KW-1185">Reference proteome</keyword>
<dbReference type="VEuPathDB" id="FungiDB:VP01_10273g1"/>
<evidence type="ECO:0000313" key="3">
    <source>
        <dbReference type="EMBL" id="KNZ64456.1"/>
    </source>
</evidence>
<organism evidence="3 4">
    <name type="scientific">Puccinia sorghi</name>
    <dbReference type="NCBI Taxonomy" id="27349"/>
    <lineage>
        <taxon>Eukaryota</taxon>
        <taxon>Fungi</taxon>
        <taxon>Dikarya</taxon>
        <taxon>Basidiomycota</taxon>
        <taxon>Pucciniomycotina</taxon>
        <taxon>Pucciniomycetes</taxon>
        <taxon>Pucciniales</taxon>
        <taxon>Pucciniaceae</taxon>
        <taxon>Puccinia</taxon>
    </lineage>
</organism>
<proteinExistence type="predicted"/>
<sequence length="176" mass="19908">PLPLLPSIPNSMVLAKPQPLHETRGAAAKSFVGQILLHTFTYPEPFPTNSIKVAFAVFFMTDYTETWSQPYLMKVFNVEEVSLNKFLNDFKSSFFDHNCQHRAEVSLQSLRQTGTVSAYTQELKSHACTVGWAETTDESLPAWTEGKFPTHRGNEKHQFHLPPHYASNGPESRPDN</sequence>
<feature type="non-terminal residue" evidence="3">
    <location>
        <position position="1"/>
    </location>
</feature>
<accession>A0A0L6VUR5</accession>
<reference evidence="3 4" key="1">
    <citation type="submission" date="2015-08" db="EMBL/GenBank/DDBJ databases">
        <title>Next Generation Sequencing and Analysis of the Genome of Puccinia sorghi L Schw, the Causal Agent of Maize Common Rust.</title>
        <authorList>
            <person name="Rochi L."/>
            <person name="Burguener G."/>
            <person name="Darino M."/>
            <person name="Turjanski A."/>
            <person name="Kreff E."/>
            <person name="Dieguez M.J."/>
            <person name="Sacco F."/>
        </authorList>
    </citation>
    <scope>NUCLEOTIDE SEQUENCE [LARGE SCALE GENOMIC DNA]</scope>
    <source>
        <strain evidence="3 4">RO10H11247</strain>
    </source>
</reference>
<evidence type="ECO:0000256" key="1">
    <source>
        <dbReference type="SAM" id="MobiDB-lite"/>
    </source>
</evidence>
<name>A0A0L6VUR5_9BASI</name>
<evidence type="ECO:0000313" key="4">
    <source>
        <dbReference type="Proteomes" id="UP000037035"/>
    </source>
</evidence>
<dbReference type="EMBL" id="LAVV01000303">
    <property type="protein sequence ID" value="KNZ64456.1"/>
    <property type="molecule type" value="Genomic_DNA"/>
</dbReference>